<dbReference type="RefSeq" id="WP_120795588.1">
    <property type="nucleotide sequence ID" value="NZ_RBXL01000001.1"/>
</dbReference>
<gene>
    <name evidence="2" type="ORF">BDD21_0241</name>
</gene>
<evidence type="ECO:0000313" key="3">
    <source>
        <dbReference type="Proteomes" id="UP000274556"/>
    </source>
</evidence>
<comment type="caution">
    <text evidence="2">The sequence shown here is derived from an EMBL/GenBank/DDBJ whole genome shotgun (WGS) entry which is preliminary data.</text>
</comment>
<dbReference type="EMBL" id="RBXL01000001">
    <property type="protein sequence ID" value="RKT42939.1"/>
    <property type="molecule type" value="Genomic_DNA"/>
</dbReference>
<evidence type="ECO:0000313" key="2">
    <source>
        <dbReference type="EMBL" id="RKT42939.1"/>
    </source>
</evidence>
<dbReference type="OrthoDB" id="9798761at2"/>
<protein>
    <submittedName>
        <fullName evidence="2">Uncharacterized protein</fullName>
    </submittedName>
</protein>
<proteinExistence type="predicted"/>
<feature type="region of interest" description="Disordered" evidence="1">
    <location>
        <begin position="403"/>
        <end position="433"/>
    </location>
</feature>
<reference evidence="2 3" key="1">
    <citation type="submission" date="2018-10" db="EMBL/GenBank/DDBJ databases">
        <title>Genomic Encyclopedia of Archaeal and Bacterial Type Strains, Phase II (KMG-II): from individual species to whole genera.</title>
        <authorList>
            <person name="Goeker M."/>
        </authorList>
    </citation>
    <scope>NUCLEOTIDE SEQUENCE [LARGE SCALE GENOMIC DNA]</scope>
    <source>
        <strain evidence="2 3">DSM 235</strain>
    </source>
</reference>
<dbReference type="AlphaFoldDB" id="A0A495V0Y2"/>
<sequence>MSDTNELFRAGAAIYNADPATLAEAGVSKEALVDRLQGVARALQSYKIPIVEFVTDDLNLAVESFTRLNRKGVAIGADEMFSALTYQAGAQGGRFHIASAIDSTLAEIKQTGFGKVDRVLVLRAFLVAADLDPYRTDWSKLGTDRRETVASRLPEAMRRAREGLLHGIDLLRDEHIHNARMLPYGLQLVGLSAWLGEDPNPSGEARHLLRRWLWLTGFASWFGQGNPSRYATVLAELRDRAREVRKKGAAVPSELRNLPWDTRTEPFPERYDLRSARVRTLLCLLARKCVLYPDGSRKDARAIADDFARNGPEAMRTIWVSSQSLLRSSPANRMFDVFREERGQARAIFRRIDLTDPQAFFESHLLPYPLDDALKNPDRMDEVLSRRLADMIRLERDFMSDLGIQPPASAQPGASIVDQDDDAPLPSPDADEV</sequence>
<name>A0A495V0Y2_9GAMM</name>
<dbReference type="Proteomes" id="UP000274556">
    <property type="component" value="Unassembled WGS sequence"/>
</dbReference>
<evidence type="ECO:0000256" key="1">
    <source>
        <dbReference type="SAM" id="MobiDB-lite"/>
    </source>
</evidence>
<accession>A0A495V0Y2</accession>
<keyword evidence="3" id="KW-1185">Reference proteome</keyword>
<organism evidence="2 3">
    <name type="scientific">Thiocapsa rosea</name>
    <dbReference type="NCBI Taxonomy" id="69360"/>
    <lineage>
        <taxon>Bacteria</taxon>
        <taxon>Pseudomonadati</taxon>
        <taxon>Pseudomonadota</taxon>
        <taxon>Gammaproteobacteria</taxon>
        <taxon>Chromatiales</taxon>
        <taxon>Chromatiaceae</taxon>
        <taxon>Thiocapsa</taxon>
    </lineage>
</organism>
<feature type="compositionally biased region" description="Acidic residues" evidence="1">
    <location>
        <begin position="418"/>
        <end position="433"/>
    </location>
</feature>